<sequence length="163" mass="19028">MKLQAKEIEMLKKTVDQLNEKSLVLNADAQNALLALNDHSRLVQEQVLENADLKSKCYIAEKENKEWKKLQQQDTYSMEQFGNALKNVLINNDLIIESLKGIHTDPEEKELLMAGHNQTLQLLRAQEKLNVRVRELEEQMKKNEDSDRVEYDFCDALNYSFFN</sequence>
<keyword evidence="1" id="KW-0175">Coiled coil</keyword>
<evidence type="ECO:0000313" key="3">
    <source>
        <dbReference type="Proteomes" id="UP000008068"/>
    </source>
</evidence>
<feature type="coiled-coil region" evidence="1">
    <location>
        <begin position="119"/>
        <end position="146"/>
    </location>
</feature>
<reference evidence="3" key="1">
    <citation type="submission" date="2011-07" db="EMBL/GenBank/DDBJ databases">
        <authorList>
            <consortium name="Caenorhabditis brenneri Sequencing and Analysis Consortium"/>
            <person name="Wilson R.K."/>
        </authorList>
    </citation>
    <scope>NUCLEOTIDE SEQUENCE [LARGE SCALE GENOMIC DNA]</scope>
    <source>
        <strain evidence="3">PB2801</strain>
    </source>
</reference>
<organism evidence="3">
    <name type="scientific">Caenorhabditis brenneri</name>
    <name type="common">Nematode worm</name>
    <dbReference type="NCBI Taxonomy" id="135651"/>
    <lineage>
        <taxon>Eukaryota</taxon>
        <taxon>Metazoa</taxon>
        <taxon>Ecdysozoa</taxon>
        <taxon>Nematoda</taxon>
        <taxon>Chromadorea</taxon>
        <taxon>Rhabditida</taxon>
        <taxon>Rhabditina</taxon>
        <taxon>Rhabditomorpha</taxon>
        <taxon>Rhabditoidea</taxon>
        <taxon>Rhabditidae</taxon>
        <taxon>Peloderinae</taxon>
        <taxon>Caenorhabditis</taxon>
    </lineage>
</organism>
<dbReference type="Proteomes" id="UP000008068">
    <property type="component" value="Unassembled WGS sequence"/>
</dbReference>
<dbReference type="InParanoid" id="G0NLV9"/>
<evidence type="ECO:0000256" key="1">
    <source>
        <dbReference type="SAM" id="Coils"/>
    </source>
</evidence>
<feature type="coiled-coil region" evidence="1">
    <location>
        <begin position="1"/>
        <end position="28"/>
    </location>
</feature>
<evidence type="ECO:0000313" key="2">
    <source>
        <dbReference type="EMBL" id="EGT33959.1"/>
    </source>
</evidence>
<proteinExistence type="predicted"/>
<protein>
    <submittedName>
        <fullName evidence="2">Uncharacterized protein</fullName>
    </submittedName>
</protein>
<keyword evidence="3" id="KW-1185">Reference proteome</keyword>
<accession>G0NLV9</accession>
<dbReference type="AlphaFoldDB" id="G0NLV9"/>
<dbReference type="EMBL" id="GL379908">
    <property type="protein sequence ID" value="EGT33959.1"/>
    <property type="molecule type" value="Genomic_DNA"/>
</dbReference>
<name>G0NLV9_CAEBE</name>
<gene>
    <name evidence="2" type="ORF">CAEBREN_16292</name>
</gene>
<dbReference type="HOGENOM" id="CLU_1628487_0_0_1"/>